<dbReference type="PANTHER" id="PTHR42891">
    <property type="entry name" value="D-GLYCERO-BETA-D-MANNO-HEPTOSE-1,7-BISPHOSPHATE 7-PHOSPHATASE"/>
    <property type="match status" value="1"/>
</dbReference>
<dbReference type="PANTHER" id="PTHR42891:SF1">
    <property type="entry name" value="D-GLYCERO-BETA-D-MANNO-HEPTOSE-1,7-BISPHOSPHATE 7-PHOSPHATASE"/>
    <property type="match status" value="1"/>
</dbReference>
<gene>
    <name evidence="8" type="ORF">RB636_09990</name>
</gene>
<dbReference type="PIRSF" id="PIRSF004682">
    <property type="entry name" value="GmhB"/>
    <property type="match status" value="1"/>
</dbReference>
<evidence type="ECO:0000256" key="3">
    <source>
        <dbReference type="ARBA" id="ARBA00022723"/>
    </source>
</evidence>
<dbReference type="NCBIfam" id="TIGR01656">
    <property type="entry name" value="Histidinol-ppas"/>
    <property type="match status" value="1"/>
</dbReference>
<keyword evidence="9" id="KW-1185">Reference proteome</keyword>
<dbReference type="EMBL" id="JAVFKM010000004">
    <property type="protein sequence ID" value="MEF3113526.1"/>
    <property type="molecule type" value="Genomic_DNA"/>
</dbReference>
<reference evidence="8 9" key="1">
    <citation type="submission" date="2023-08" db="EMBL/GenBank/DDBJ databases">
        <authorList>
            <person name="Sharma P."/>
            <person name="Verma V."/>
            <person name="Mohan M.K."/>
            <person name="Dubey A.K."/>
        </authorList>
    </citation>
    <scope>NUCLEOTIDE SEQUENCE [LARGE SCALE GENOMIC DNA]</scope>
    <source>
        <strain evidence="8 9">ADP4</strain>
    </source>
</reference>
<keyword evidence="5 7" id="KW-0119">Carbohydrate metabolism</keyword>
<comment type="similarity">
    <text evidence="7">Belongs to the gmhB family.</text>
</comment>
<dbReference type="InterPro" id="IPR036412">
    <property type="entry name" value="HAD-like_sf"/>
</dbReference>
<comment type="caution">
    <text evidence="8">The sequence shown here is derived from an EMBL/GenBank/DDBJ whole genome shotgun (WGS) entry which is preliminary data.</text>
</comment>
<evidence type="ECO:0000256" key="6">
    <source>
        <dbReference type="ARBA" id="ARBA00031828"/>
    </source>
</evidence>
<name>A0ABU7WQG8_9ACTN</name>
<dbReference type="InterPro" id="IPR006549">
    <property type="entry name" value="HAD-SF_hydro_IIIA"/>
</dbReference>
<evidence type="ECO:0000313" key="8">
    <source>
        <dbReference type="EMBL" id="MEF3113526.1"/>
    </source>
</evidence>
<dbReference type="Proteomes" id="UP001348265">
    <property type="component" value="Unassembled WGS sequence"/>
</dbReference>
<accession>A0ABU7WQG8</accession>
<keyword evidence="3" id="KW-0479">Metal-binding</keyword>
<evidence type="ECO:0000313" key="9">
    <source>
        <dbReference type="Proteomes" id="UP001348265"/>
    </source>
</evidence>
<evidence type="ECO:0000256" key="4">
    <source>
        <dbReference type="ARBA" id="ARBA00022801"/>
    </source>
</evidence>
<dbReference type="RefSeq" id="WP_331786151.1">
    <property type="nucleotide sequence ID" value="NZ_JAVFKM010000004.1"/>
</dbReference>
<evidence type="ECO:0000256" key="5">
    <source>
        <dbReference type="ARBA" id="ARBA00023277"/>
    </source>
</evidence>
<protein>
    <recommendedName>
        <fullName evidence="6 7">D,D-heptose 1,7-bisphosphate phosphatase</fullName>
        <ecNumber evidence="7">3.1.3.-</ecNumber>
    </recommendedName>
</protein>
<sequence>MVTGRAAVFLDRDGTLTRPRHYPSRPEHLALADHVGPWLRVLQAQGVALVVVTNQSGLARGYFGATDLDAMHQGLRGQLAAWRVRLDGIYACPHHVDGSVAHLAVRCGCRKPAPGILLRAAGELRLDPARSWMVGDAASDVAAGHRAGCRTALVGPPAPGDTESAVRPDLRTEATWEALRHIAERLGDAGHTRW</sequence>
<dbReference type="InterPro" id="IPR023214">
    <property type="entry name" value="HAD_sf"/>
</dbReference>
<dbReference type="EC" id="3.1.3.-" evidence="7"/>
<dbReference type="Gene3D" id="3.40.50.1000">
    <property type="entry name" value="HAD superfamily/HAD-like"/>
    <property type="match status" value="1"/>
</dbReference>
<dbReference type="InterPro" id="IPR006543">
    <property type="entry name" value="Histidinol-phos"/>
</dbReference>
<dbReference type="NCBIfam" id="TIGR01662">
    <property type="entry name" value="HAD-SF-IIIA"/>
    <property type="match status" value="1"/>
</dbReference>
<dbReference type="GO" id="GO:0016787">
    <property type="term" value="F:hydrolase activity"/>
    <property type="evidence" value="ECO:0007669"/>
    <property type="project" value="UniProtKB-KW"/>
</dbReference>
<dbReference type="SUPFAM" id="SSF56784">
    <property type="entry name" value="HAD-like"/>
    <property type="match status" value="1"/>
</dbReference>
<keyword evidence="4 7" id="KW-0378">Hydrolase</keyword>
<proteinExistence type="inferred from homology"/>
<evidence type="ECO:0000256" key="1">
    <source>
        <dbReference type="ARBA" id="ARBA00004496"/>
    </source>
</evidence>
<dbReference type="Pfam" id="PF13242">
    <property type="entry name" value="Hydrolase_like"/>
    <property type="match status" value="1"/>
</dbReference>
<evidence type="ECO:0000256" key="2">
    <source>
        <dbReference type="ARBA" id="ARBA00022490"/>
    </source>
</evidence>
<organism evidence="8 9">
    <name type="scientific">Streptomyces chrestomyceticus</name>
    <dbReference type="NCBI Taxonomy" id="68185"/>
    <lineage>
        <taxon>Bacteria</taxon>
        <taxon>Bacillati</taxon>
        <taxon>Actinomycetota</taxon>
        <taxon>Actinomycetes</taxon>
        <taxon>Kitasatosporales</taxon>
        <taxon>Streptomycetaceae</taxon>
        <taxon>Streptomyces</taxon>
    </lineage>
</organism>
<comment type="subcellular location">
    <subcellularLocation>
        <location evidence="1 7">Cytoplasm</location>
    </subcellularLocation>
</comment>
<dbReference type="InterPro" id="IPR004446">
    <property type="entry name" value="Heptose_bisP_phosphatase"/>
</dbReference>
<keyword evidence="2 7" id="KW-0963">Cytoplasm</keyword>
<evidence type="ECO:0000256" key="7">
    <source>
        <dbReference type="PIRNR" id="PIRNR004682"/>
    </source>
</evidence>
<dbReference type="CDD" id="cd07503">
    <property type="entry name" value="HAD_HisB-N"/>
    <property type="match status" value="1"/>
</dbReference>